<dbReference type="RefSeq" id="XP_058331433.1">
    <property type="nucleotide sequence ID" value="XM_058472430.1"/>
</dbReference>
<comment type="caution">
    <text evidence="1">The sequence shown here is derived from an EMBL/GenBank/DDBJ whole genome shotgun (WGS) entry which is preliminary data.</text>
</comment>
<sequence length="79" mass="8902">MLGNFQGLWSKGMFDEPPYVSDLALFTTIGQLERRRRKPKDRTSGSASSAQRTIVVIQYFDVIAEILLNSPASPLQNSW</sequence>
<organism evidence="1 2">
    <name type="scientific">Penicillium chermesinum</name>
    <dbReference type="NCBI Taxonomy" id="63820"/>
    <lineage>
        <taxon>Eukaryota</taxon>
        <taxon>Fungi</taxon>
        <taxon>Dikarya</taxon>
        <taxon>Ascomycota</taxon>
        <taxon>Pezizomycotina</taxon>
        <taxon>Eurotiomycetes</taxon>
        <taxon>Eurotiomycetidae</taxon>
        <taxon>Eurotiales</taxon>
        <taxon>Aspergillaceae</taxon>
        <taxon>Penicillium</taxon>
    </lineage>
</organism>
<gene>
    <name evidence="1" type="ORF">N7468_003133</name>
</gene>
<reference evidence="1" key="1">
    <citation type="submission" date="2022-11" db="EMBL/GenBank/DDBJ databases">
        <authorList>
            <person name="Petersen C."/>
        </authorList>
    </citation>
    <scope>NUCLEOTIDE SEQUENCE</scope>
    <source>
        <strain evidence="1">IBT 19713</strain>
    </source>
</reference>
<dbReference type="Proteomes" id="UP001150941">
    <property type="component" value="Unassembled WGS sequence"/>
</dbReference>
<dbReference type="AlphaFoldDB" id="A0A9W9P623"/>
<dbReference type="EMBL" id="JAPQKS010000003">
    <property type="protein sequence ID" value="KAJ5238514.1"/>
    <property type="molecule type" value="Genomic_DNA"/>
</dbReference>
<keyword evidence="2" id="KW-1185">Reference proteome</keyword>
<reference evidence="1" key="2">
    <citation type="journal article" date="2023" name="IMA Fungus">
        <title>Comparative genomic study of the Penicillium genus elucidates a diverse pangenome and 15 lateral gene transfer events.</title>
        <authorList>
            <person name="Petersen C."/>
            <person name="Sorensen T."/>
            <person name="Nielsen M.R."/>
            <person name="Sondergaard T.E."/>
            <person name="Sorensen J.L."/>
            <person name="Fitzpatrick D.A."/>
            <person name="Frisvad J.C."/>
            <person name="Nielsen K.L."/>
        </authorList>
    </citation>
    <scope>NUCLEOTIDE SEQUENCE</scope>
    <source>
        <strain evidence="1">IBT 19713</strain>
    </source>
</reference>
<accession>A0A9W9P623</accession>
<dbReference type="GeneID" id="83199733"/>
<protein>
    <submittedName>
        <fullName evidence="1">Uncharacterized protein</fullName>
    </submittedName>
</protein>
<evidence type="ECO:0000313" key="2">
    <source>
        <dbReference type="Proteomes" id="UP001150941"/>
    </source>
</evidence>
<evidence type="ECO:0000313" key="1">
    <source>
        <dbReference type="EMBL" id="KAJ5238514.1"/>
    </source>
</evidence>
<name>A0A9W9P623_9EURO</name>
<proteinExistence type="predicted"/>